<organism evidence="7 8">
    <name type="scientific">Noviherbaspirillum humi</name>
    <dbReference type="NCBI Taxonomy" id="1688639"/>
    <lineage>
        <taxon>Bacteria</taxon>
        <taxon>Pseudomonadati</taxon>
        <taxon>Pseudomonadota</taxon>
        <taxon>Betaproteobacteria</taxon>
        <taxon>Burkholderiales</taxon>
        <taxon>Oxalobacteraceae</taxon>
        <taxon>Noviherbaspirillum</taxon>
    </lineage>
</organism>
<evidence type="ECO:0000256" key="3">
    <source>
        <dbReference type="ARBA" id="ARBA00022989"/>
    </source>
</evidence>
<dbReference type="PANTHER" id="PTHR37422:SF13">
    <property type="entry name" value="LIPOPOLYSACCHARIDE BIOSYNTHESIS PROTEIN PA4999-RELATED"/>
    <property type="match status" value="1"/>
</dbReference>
<evidence type="ECO:0000259" key="6">
    <source>
        <dbReference type="Pfam" id="PF04932"/>
    </source>
</evidence>
<protein>
    <submittedName>
        <fullName evidence="7">O-antigen ligase</fullName>
    </submittedName>
</protein>
<dbReference type="InterPro" id="IPR007016">
    <property type="entry name" value="O-antigen_ligase-rel_domated"/>
</dbReference>
<keyword evidence="8" id="KW-1185">Reference proteome</keyword>
<evidence type="ECO:0000256" key="4">
    <source>
        <dbReference type="ARBA" id="ARBA00023136"/>
    </source>
</evidence>
<dbReference type="GO" id="GO:0016020">
    <property type="term" value="C:membrane"/>
    <property type="evidence" value="ECO:0007669"/>
    <property type="project" value="UniProtKB-SubCell"/>
</dbReference>
<dbReference type="Pfam" id="PF04932">
    <property type="entry name" value="Wzy_C"/>
    <property type="match status" value="1"/>
</dbReference>
<keyword evidence="2 5" id="KW-0812">Transmembrane</keyword>
<dbReference type="OrthoDB" id="7056675at2"/>
<feature type="transmembrane region" description="Helical" evidence="5">
    <location>
        <begin position="299"/>
        <end position="317"/>
    </location>
</feature>
<feature type="transmembrane region" description="Helical" evidence="5">
    <location>
        <begin position="208"/>
        <end position="231"/>
    </location>
</feature>
<dbReference type="Proteomes" id="UP000198284">
    <property type="component" value="Unassembled WGS sequence"/>
</dbReference>
<feature type="domain" description="O-antigen ligase-related" evidence="6">
    <location>
        <begin position="244"/>
        <end position="396"/>
    </location>
</feature>
<gene>
    <name evidence="7" type="ORF">SAMN06265795_10613</name>
</gene>
<evidence type="ECO:0000256" key="1">
    <source>
        <dbReference type="ARBA" id="ARBA00004141"/>
    </source>
</evidence>
<feature type="transmembrane region" description="Helical" evidence="5">
    <location>
        <begin position="117"/>
        <end position="136"/>
    </location>
</feature>
<sequence length="480" mass="52556">MDELQIGTAALTIAGTALAAVAGLVAFGAFIGIQRRGGNWLMAMIYPLLILPMGIQAILNNRNVSNADLEIGSVGGTETGLTTWMLRVVTMLVLGICLARMVSVSQSNAPRGKTGRALFLAFLAFFITSVVINNIFGTKPTFDQRAIYPVFIFTALYFSRNKDAGVAIDAMKVSLLLFFLASCAMAVVKPQLAVQRDYAGWIPGFNIRFWGLGSNPNSIGPMALVFILLLLHKPFRNWLLQHLSLLLGLAVLFLSQSKTAWAATMICVPMLLIARMMYAPQAGGRGRSPYALRRLAIPLMLAALGIGAVLIALFYTMQADRLAAVANQQQVTSLSGRTAIWNVAVETWLRNPLFGYGTTMWDEEFRRMIGMNFAYNAHNQFMQTLSVAGVLGIIGLLAYGAMLLRYCLAANRHTGGLALAMFALLFVRCFTEAPFNLSTIFSGEMVTQTILFTLIVNKGRNPLLARMPQQPYVMPQMQLR</sequence>
<evidence type="ECO:0000313" key="8">
    <source>
        <dbReference type="Proteomes" id="UP000198284"/>
    </source>
</evidence>
<evidence type="ECO:0000313" key="7">
    <source>
        <dbReference type="EMBL" id="SNS74392.1"/>
    </source>
</evidence>
<feature type="transmembrane region" description="Helical" evidence="5">
    <location>
        <begin position="6"/>
        <end position="33"/>
    </location>
</feature>
<evidence type="ECO:0000256" key="2">
    <source>
        <dbReference type="ARBA" id="ARBA00022692"/>
    </source>
</evidence>
<feature type="transmembrane region" description="Helical" evidence="5">
    <location>
        <begin position="381"/>
        <end position="404"/>
    </location>
</feature>
<dbReference type="AlphaFoldDB" id="A0A239GZR3"/>
<feature type="transmembrane region" description="Helical" evidence="5">
    <location>
        <begin position="142"/>
        <end position="158"/>
    </location>
</feature>
<keyword evidence="3 5" id="KW-1133">Transmembrane helix</keyword>
<feature type="transmembrane region" description="Helical" evidence="5">
    <location>
        <begin position="40"/>
        <end position="59"/>
    </location>
</feature>
<dbReference type="EMBL" id="FZOT01000006">
    <property type="protein sequence ID" value="SNS74392.1"/>
    <property type="molecule type" value="Genomic_DNA"/>
</dbReference>
<dbReference type="InterPro" id="IPR051533">
    <property type="entry name" value="WaaL-like"/>
</dbReference>
<dbReference type="PANTHER" id="PTHR37422">
    <property type="entry name" value="TEICHURONIC ACID BIOSYNTHESIS PROTEIN TUAE"/>
    <property type="match status" value="1"/>
</dbReference>
<reference evidence="7 8" key="1">
    <citation type="submission" date="2017-06" db="EMBL/GenBank/DDBJ databases">
        <authorList>
            <person name="Kim H.J."/>
            <person name="Triplett B.A."/>
        </authorList>
    </citation>
    <scope>NUCLEOTIDE SEQUENCE [LARGE SCALE GENOMIC DNA]</scope>
    <source>
        <strain evidence="7 8">U15</strain>
    </source>
</reference>
<keyword evidence="4 5" id="KW-0472">Membrane</keyword>
<feature type="transmembrane region" description="Helical" evidence="5">
    <location>
        <begin position="170"/>
        <end position="188"/>
    </location>
</feature>
<keyword evidence="7" id="KW-0436">Ligase</keyword>
<feature type="transmembrane region" description="Helical" evidence="5">
    <location>
        <begin position="238"/>
        <end position="254"/>
    </location>
</feature>
<accession>A0A239GZR3</accession>
<dbReference type="RefSeq" id="WP_089399398.1">
    <property type="nucleotide sequence ID" value="NZ_FZOT01000006.1"/>
</dbReference>
<comment type="subcellular location">
    <subcellularLocation>
        <location evidence="1">Membrane</location>
        <topology evidence="1">Multi-pass membrane protein</topology>
    </subcellularLocation>
</comment>
<proteinExistence type="predicted"/>
<name>A0A239GZR3_9BURK</name>
<feature type="transmembrane region" description="Helical" evidence="5">
    <location>
        <begin position="260"/>
        <end position="278"/>
    </location>
</feature>
<feature type="transmembrane region" description="Helical" evidence="5">
    <location>
        <begin position="84"/>
        <end position="105"/>
    </location>
</feature>
<dbReference type="GO" id="GO:0016874">
    <property type="term" value="F:ligase activity"/>
    <property type="evidence" value="ECO:0007669"/>
    <property type="project" value="UniProtKB-KW"/>
</dbReference>
<evidence type="ECO:0000256" key="5">
    <source>
        <dbReference type="SAM" id="Phobius"/>
    </source>
</evidence>